<evidence type="ECO:0000313" key="2">
    <source>
        <dbReference type="EMBL" id="SVA05148.1"/>
    </source>
</evidence>
<proteinExistence type="predicted"/>
<dbReference type="Gene3D" id="2.30.40.10">
    <property type="entry name" value="Urease, subunit C, domain 1"/>
    <property type="match status" value="1"/>
</dbReference>
<dbReference type="AlphaFoldDB" id="A0A381SPB4"/>
<accession>A0A381SPB4</accession>
<dbReference type="Pfam" id="PF07969">
    <property type="entry name" value="Amidohydro_3"/>
    <property type="match status" value="1"/>
</dbReference>
<dbReference type="EMBL" id="UINC01003305">
    <property type="protein sequence ID" value="SVA05148.1"/>
    <property type="molecule type" value="Genomic_DNA"/>
</dbReference>
<dbReference type="SUPFAM" id="SSF51556">
    <property type="entry name" value="Metallo-dependent hydrolases"/>
    <property type="match status" value="1"/>
</dbReference>
<dbReference type="CDD" id="cd01300">
    <property type="entry name" value="YtcJ_like"/>
    <property type="match status" value="1"/>
</dbReference>
<dbReference type="InterPro" id="IPR011059">
    <property type="entry name" value="Metal-dep_hydrolase_composite"/>
</dbReference>
<dbReference type="PANTHER" id="PTHR22642">
    <property type="entry name" value="IMIDAZOLONEPROPIONASE"/>
    <property type="match status" value="1"/>
</dbReference>
<dbReference type="InterPro" id="IPR013108">
    <property type="entry name" value="Amidohydro_3"/>
</dbReference>
<dbReference type="InterPro" id="IPR033932">
    <property type="entry name" value="YtcJ-like"/>
</dbReference>
<dbReference type="PANTHER" id="PTHR22642:SF2">
    <property type="entry name" value="PROTEIN LONG AFTER FAR-RED 3"/>
    <property type="match status" value="1"/>
</dbReference>
<dbReference type="Gene3D" id="3.20.20.140">
    <property type="entry name" value="Metal-dependent hydrolases"/>
    <property type="match status" value="1"/>
</dbReference>
<organism evidence="2">
    <name type="scientific">marine metagenome</name>
    <dbReference type="NCBI Taxonomy" id="408172"/>
    <lineage>
        <taxon>unclassified sequences</taxon>
        <taxon>metagenomes</taxon>
        <taxon>ecological metagenomes</taxon>
    </lineage>
</organism>
<name>A0A381SPB4_9ZZZZ</name>
<reference evidence="2" key="1">
    <citation type="submission" date="2018-05" db="EMBL/GenBank/DDBJ databases">
        <authorList>
            <person name="Lanie J.A."/>
            <person name="Ng W.-L."/>
            <person name="Kazmierczak K.M."/>
            <person name="Andrzejewski T.M."/>
            <person name="Davidsen T.M."/>
            <person name="Wayne K.J."/>
            <person name="Tettelin H."/>
            <person name="Glass J.I."/>
            <person name="Rusch D."/>
            <person name="Podicherti R."/>
            <person name="Tsui H.-C.T."/>
            <person name="Winkler M.E."/>
        </authorList>
    </citation>
    <scope>NUCLEOTIDE SEQUENCE</scope>
</reference>
<dbReference type="SUPFAM" id="SSF51338">
    <property type="entry name" value="Composite domain of metallo-dependent hydrolases"/>
    <property type="match status" value="1"/>
</dbReference>
<sequence length="568" mass="62870">MTMYSRKEFLGLSAFLAGGVGCAGFPDMGTQETNSNNGQRPDLVVLNGRVYTIDDELPQAEAFAVKDGRFIAVGSSDDIRNLIGTTTEVIDAEGMTITPGFIDTHCHPSGVNELYGVNTNLTTVAEIQAAIRTKVADTPPGYWVNGFMFDDTKVVDGPLHRTHLDEVAPEHPVNVAHRGGHTNWYNSKAFELAGISRDTPDPADGRFQKDAEGNLGGMVAENARRVFNNVGRRDELTEDQTRDRAREGMAHISKLLTAAGLTSVHDAGANRSKLVAYQDAYAAGLLRHRAYIMVRSPYEELRNAGISTGFGDEWVRIGGVKYTADGSASERTMRMSTPFEGRPDDYGILTMSQEEIHEVVEDAHRHNWQIGIHANGDVTIDMVLNAYERVLERWPHPDRRHRIEHCTLVNTALLQRIKNTGVIPTPFWTYVHFHGEKWSNYGAEKLKWMFAHRSFLDLGIQAPGASDYPPGPFEPLMAMQSMVTRKDVNGQTWGGNQRVTVDEALRIATINGARASREETTKGSITVGKFADFVILERDPHVVQPDELKQIPIVRTVAGGRTVYSVMP</sequence>
<evidence type="ECO:0000259" key="1">
    <source>
        <dbReference type="Pfam" id="PF07969"/>
    </source>
</evidence>
<dbReference type="PROSITE" id="PS51257">
    <property type="entry name" value="PROKAR_LIPOPROTEIN"/>
    <property type="match status" value="1"/>
</dbReference>
<protein>
    <recommendedName>
        <fullName evidence="1">Amidohydrolase 3 domain-containing protein</fullName>
    </recommendedName>
</protein>
<dbReference type="Gene3D" id="3.10.310.70">
    <property type="match status" value="1"/>
</dbReference>
<dbReference type="InterPro" id="IPR032466">
    <property type="entry name" value="Metal_Hydrolase"/>
</dbReference>
<gene>
    <name evidence="2" type="ORF">METZ01_LOCUS58002</name>
</gene>
<feature type="domain" description="Amidohydrolase 3" evidence="1">
    <location>
        <begin position="88"/>
        <end position="564"/>
    </location>
</feature>
<dbReference type="GO" id="GO:0016810">
    <property type="term" value="F:hydrolase activity, acting on carbon-nitrogen (but not peptide) bonds"/>
    <property type="evidence" value="ECO:0007669"/>
    <property type="project" value="InterPro"/>
</dbReference>